<organism evidence="3">
    <name type="scientific">Sorghum bicolor</name>
    <name type="common">Sorghum</name>
    <name type="synonym">Sorghum vulgare</name>
    <dbReference type="NCBI Taxonomy" id="4558"/>
    <lineage>
        <taxon>Eukaryota</taxon>
        <taxon>Viridiplantae</taxon>
        <taxon>Streptophyta</taxon>
        <taxon>Embryophyta</taxon>
        <taxon>Tracheophyta</taxon>
        <taxon>Spermatophyta</taxon>
        <taxon>Magnoliopsida</taxon>
        <taxon>Liliopsida</taxon>
        <taxon>Poales</taxon>
        <taxon>Poaceae</taxon>
        <taxon>PACMAD clade</taxon>
        <taxon>Panicoideae</taxon>
        <taxon>Andropogonodae</taxon>
        <taxon>Andropogoneae</taxon>
        <taxon>Sorghinae</taxon>
        <taxon>Sorghum</taxon>
    </lineage>
</organism>
<feature type="domain" description="DUF8039" evidence="2">
    <location>
        <begin position="369"/>
        <end position="447"/>
    </location>
</feature>
<evidence type="ECO:0000313" key="3">
    <source>
        <dbReference type="EMBL" id="AAM94291.1"/>
    </source>
</evidence>
<dbReference type="Pfam" id="PF26133">
    <property type="entry name" value="DUF8039"/>
    <property type="match status" value="1"/>
</dbReference>
<evidence type="ECO:0000259" key="2">
    <source>
        <dbReference type="Pfam" id="PF26133"/>
    </source>
</evidence>
<feature type="region of interest" description="Disordered" evidence="1">
    <location>
        <begin position="287"/>
        <end position="306"/>
    </location>
</feature>
<protein>
    <submittedName>
        <fullName evidence="3">Uncharacterized protein S126P21.5</fullName>
    </submittedName>
</protein>
<feature type="compositionally biased region" description="Basic and acidic residues" evidence="1">
    <location>
        <begin position="565"/>
        <end position="577"/>
    </location>
</feature>
<sequence length="769" mass="88290">MADRAHDDPDYMEDAIQNMIDDGSQYFIDYHEIMQCNPTEQQEGNAPEQQEGNAPEQQLVVQQEENTDQIPISAREWREKRGAPEISFVSDRDKELVWKAVTDVFTFDTNDEELKVRIYDWTMKKMAVLFQNWKKTLYNKYVKKNETPNFNLKQYVKLRTFWDDFVQYKTSEEGKERAIRNKENASKKTYHHHMGSGGYKSVVPKWDRMEQDMLARGVTPETIAKNWSERSKHWFYGHGGSVDPDIGALVWGQEISRAAERLVRAREAVQSGEFRPNREKDELTYALENPEHADQDTYRSRQRKKDEEAERIRCLEAFVLQPEECEKAREEWMQAEIQRQVQAALSQMTKGQGTSQPERLLLPVSCMYQMGMQQTKVAIAVVNPIDRRRTPRIHNRPVPGGYASVSVDRVEKGCGNVPLDIEGGDGEKTLGEAEKTFICWRKRFIIIPQHRESSNLSPVLSPARHRAAGGDNAGSPPTPAAATPTPPPPPPRSPPPPPRSPTPPPRSPTPKRSAPPPPPPAPPSPKSAWSVPSPPKRGSQKRSAQERPKSSVPPPKKAASAKRAKTPEKLSYKKSEEESGLNMEEIAAILGCQTFEKAEVVDQWRFEELHQLCHLDALDKSLVSCFCLHQMRELRIRNDNNIGFVDPYIVFKAPQAVWTAARETEVCTNLMRFFMNQKEKQKIFFPFNFEVWKRFIDREHLSGCKTPLNKIHPQTEWLREKVIQKDRIKAIQETIAGFLREQVINPNGEFHFNGNETLIPNNDDHLYRL</sequence>
<name>Q8LK02_SORBI</name>
<proteinExistence type="predicted"/>
<dbReference type="PANTHER" id="PTHR33018">
    <property type="entry name" value="OS10G0338966 PROTEIN-RELATED"/>
    <property type="match status" value="1"/>
</dbReference>
<gene>
    <name evidence="3" type="primary">S126P21.5</name>
</gene>
<dbReference type="PANTHER" id="PTHR33018:SF34">
    <property type="entry name" value="OS02G0472350 PROTEIN"/>
    <property type="match status" value="1"/>
</dbReference>
<dbReference type="AlphaFoldDB" id="Q8LK02"/>
<feature type="region of interest" description="Disordered" evidence="1">
    <location>
        <begin position="37"/>
        <end position="56"/>
    </location>
</feature>
<accession>Q8LK02</accession>
<feature type="region of interest" description="Disordered" evidence="1">
    <location>
        <begin position="455"/>
        <end position="578"/>
    </location>
</feature>
<reference evidence="3" key="1">
    <citation type="journal article" date="2002" name="Genome Res.">
        <title>Mosaic organization of orthologous sequences in grass genomes.</title>
        <authorList>
            <person name="Song R."/>
            <person name="Llaca V."/>
            <person name="Messing J."/>
        </authorList>
    </citation>
    <scope>NUCLEOTIDE SEQUENCE</scope>
</reference>
<evidence type="ECO:0000256" key="1">
    <source>
        <dbReference type="SAM" id="MobiDB-lite"/>
    </source>
</evidence>
<dbReference type="InterPro" id="IPR038765">
    <property type="entry name" value="Papain-like_cys_pep_sf"/>
</dbReference>
<dbReference type="InterPro" id="IPR058352">
    <property type="entry name" value="DUF8039"/>
</dbReference>
<dbReference type="EMBL" id="AF527807">
    <property type="protein sequence ID" value="AAM94291.1"/>
    <property type="molecule type" value="Genomic_DNA"/>
</dbReference>
<dbReference type="SUPFAM" id="SSF54001">
    <property type="entry name" value="Cysteine proteinases"/>
    <property type="match status" value="1"/>
</dbReference>
<dbReference type="PRINTS" id="PR01217">
    <property type="entry name" value="PRICHEXTENSN"/>
</dbReference>
<feature type="compositionally biased region" description="Pro residues" evidence="1">
    <location>
        <begin position="476"/>
        <end position="525"/>
    </location>
</feature>